<dbReference type="Pfam" id="PF03713">
    <property type="entry name" value="DUF305"/>
    <property type="match status" value="1"/>
</dbReference>
<dbReference type="AlphaFoldDB" id="A0A381NS09"/>
<accession>A0A381NS09</accession>
<feature type="domain" description="DUF305" evidence="1">
    <location>
        <begin position="22"/>
        <end position="174"/>
    </location>
</feature>
<evidence type="ECO:0000259" key="1">
    <source>
        <dbReference type="Pfam" id="PF03713"/>
    </source>
</evidence>
<reference evidence="2" key="1">
    <citation type="submission" date="2018-05" db="EMBL/GenBank/DDBJ databases">
        <authorList>
            <person name="Lanie J.A."/>
            <person name="Ng W.-L."/>
            <person name="Kazmierczak K.M."/>
            <person name="Andrzejewski T.M."/>
            <person name="Davidsen T.M."/>
            <person name="Wayne K.J."/>
            <person name="Tettelin H."/>
            <person name="Glass J.I."/>
            <person name="Rusch D."/>
            <person name="Podicherti R."/>
            <person name="Tsui H.-C.T."/>
            <person name="Winkler M.E."/>
        </authorList>
    </citation>
    <scope>NUCLEOTIDE SEQUENCE</scope>
</reference>
<dbReference type="PANTHER" id="PTHR36933">
    <property type="entry name" value="SLL0788 PROTEIN"/>
    <property type="match status" value="1"/>
</dbReference>
<gene>
    <name evidence="2" type="ORF">METZ01_LOCUS9973</name>
</gene>
<proteinExistence type="predicted"/>
<dbReference type="InterPro" id="IPR012347">
    <property type="entry name" value="Ferritin-like"/>
</dbReference>
<protein>
    <recommendedName>
        <fullName evidence="1">DUF305 domain-containing protein</fullName>
    </recommendedName>
</protein>
<dbReference type="EMBL" id="UINC01000543">
    <property type="protein sequence ID" value="SUZ57119.1"/>
    <property type="molecule type" value="Genomic_DNA"/>
</dbReference>
<dbReference type="Gene3D" id="1.20.1260.10">
    <property type="match status" value="1"/>
</dbReference>
<dbReference type="PANTHER" id="PTHR36933:SF1">
    <property type="entry name" value="SLL0788 PROTEIN"/>
    <property type="match status" value="1"/>
</dbReference>
<evidence type="ECO:0000313" key="2">
    <source>
        <dbReference type="EMBL" id="SUZ57119.1"/>
    </source>
</evidence>
<sequence length="177" mass="20152">MAQAFDTAELDAIGGLEYSEADVRFMRGMIPHHGQALDMTAMVPARATTDGFRGLALRMQISQRDEIRLMERWLAEREEEIPATNAHRMMMTGDMALMPGMLNAEQMEQLTSATGREFERLFLEFMIMHHEGALTMVQTLFNSSGAGQESLIFKFASDVDADQTIEILRMRRMLEER</sequence>
<dbReference type="InterPro" id="IPR005183">
    <property type="entry name" value="DUF305_CopM-like"/>
</dbReference>
<organism evidence="2">
    <name type="scientific">marine metagenome</name>
    <dbReference type="NCBI Taxonomy" id="408172"/>
    <lineage>
        <taxon>unclassified sequences</taxon>
        <taxon>metagenomes</taxon>
        <taxon>ecological metagenomes</taxon>
    </lineage>
</organism>
<name>A0A381NS09_9ZZZZ</name>